<keyword evidence="4 8" id="KW-0547">Nucleotide-binding</keyword>
<dbReference type="InterPro" id="IPR005893">
    <property type="entry name" value="PotA-like"/>
</dbReference>
<dbReference type="PROSITE" id="PS00211">
    <property type="entry name" value="ABC_TRANSPORTER_1"/>
    <property type="match status" value="1"/>
</dbReference>
<keyword evidence="3" id="KW-0997">Cell inner membrane</keyword>
<keyword evidence="5 8" id="KW-0067">ATP-binding</keyword>
<dbReference type="FunFam" id="3.40.50.300:FF:000133">
    <property type="entry name" value="Spermidine/putrescine import ATP-binding protein PotA"/>
    <property type="match status" value="1"/>
</dbReference>
<dbReference type="PANTHER" id="PTHR42781">
    <property type="entry name" value="SPERMIDINE/PUTRESCINE IMPORT ATP-BINDING PROTEIN POTA"/>
    <property type="match status" value="1"/>
</dbReference>
<dbReference type="Pfam" id="PF08402">
    <property type="entry name" value="TOBE_2"/>
    <property type="match status" value="1"/>
</dbReference>
<keyword evidence="6 8" id="KW-1278">Translocase</keyword>
<dbReference type="GO" id="GO:0016887">
    <property type="term" value="F:ATP hydrolysis activity"/>
    <property type="evidence" value="ECO:0007669"/>
    <property type="project" value="InterPro"/>
</dbReference>
<dbReference type="InterPro" id="IPR027417">
    <property type="entry name" value="P-loop_NTPase"/>
</dbReference>
<evidence type="ECO:0000313" key="10">
    <source>
        <dbReference type="EMBL" id="POA98638.1"/>
    </source>
</evidence>
<evidence type="ECO:0000256" key="3">
    <source>
        <dbReference type="ARBA" id="ARBA00022519"/>
    </source>
</evidence>
<dbReference type="PANTHER" id="PTHR42781:SF5">
    <property type="entry name" value="PUTRESCINE TRANSPORT ATP-BINDING PROTEIN POTG"/>
    <property type="match status" value="1"/>
</dbReference>
<proteinExistence type="inferred from homology"/>
<dbReference type="InterPro" id="IPR017871">
    <property type="entry name" value="ABC_transporter-like_CS"/>
</dbReference>
<dbReference type="GO" id="GO:0015847">
    <property type="term" value="P:putrescine transport"/>
    <property type="evidence" value="ECO:0007669"/>
    <property type="project" value="UniProtKB-ARBA"/>
</dbReference>
<dbReference type="EC" id="7.6.2.11" evidence="8"/>
<evidence type="ECO:0000313" key="11">
    <source>
        <dbReference type="Proteomes" id="UP000236416"/>
    </source>
</evidence>
<dbReference type="GO" id="GO:0043190">
    <property type="term" value="C:ATP-binding cassette (ABC) transporter complex"/>
    <property type="evidence" value="ECO:0007669"/>
    <property type="project" value="InterPro"/>
</dbReference>
<dbReference type="PROSITE" id="PS50893">
    <property type="entry name" value="ABC_TRANSPORTER_2"/>
    <property type="match status" value="1"/>
</dbReference>
<dbReference type="InterPro" id="IPR003593">
    <property type="entry name" value="AAA+_ATPase"/>
</dbReference>
<dbReference type="InterPro" id="IPR013611">
    <property type="entry name" value="Transp-assoc_OB_typ2"/>
</dbReference>
<reference evidence="10 11" key="1">
    <citation type="submission" date="2018-01" db="EMBL/GenBank/DDBJ databases">
        <title>Genomic Sequence of Chromobacterium MWU13-2610 from wild cranberry bogs within the Cape Cod National Seashore.</title>
        <authorList>
            <person name="O'Hara-Hanley K."/>
            <person name="Soby S."/>
            <person name="Harrison A."/>
        </authorList>
    </citation>
    <scope>NUCLEOTIDE SEQUENCE [LARGE SCALE GENOMIC DNA]</scope>
    <source>
        <strain evidence="10 11">MWU13-2610</strain>
    </source>
</reference>
<comment type="similarity">
    <text evidence="8">Belongs to the ABC transporter superfamily. Spermidine/putrescine importer (TC 3.A.1.11.1) family.</text>
</comment>
<gene>
    <name evidence="8" type="primary">potA</name>
    <name evidence="10" type="ORF">C2134_10455</name>
</gene>
<protein>
    <recommendedName>
        <fullName evidence="8">Spermidine/putrescine import ATP-binding protein PotA</fullName>
        <ecNumber evidence="8">7.6.2.11</ecNumber>
    </recommendedName>
</protein>
<dbReference type="RefSeq" id="WP_103319855.1">
    <property type="nucleotide sequence ID" value="NZ_PPTF01000043.1"/>
</dbReference>
<dbReference type="SUPFAM" id="SSF52540">
    <property type="entry name" value="P-loop containing nucleoside triphosphate hydrolases"/>
    <property type="match status" value="1"/>
</dbReference>
<evidence type="ECO:0000256" key="4">
    <source>
        <dbReference type="ARBA" id="ARBA00022741"/>
    </source>
</evidence>
<dbReference type="EMBL" id="PPTF01000043">
    <property type="protein sequence ID" value="POA98638.1"/>
    <property type="molecule type" value="Genomic_DNA"/>
</dbReference>
<name>A0A2K4MNK0_9NEIS</name>
<dbReference type="Proteomes" id="UP000236416">
    <property type="component" value="Unassembled WGS sequence"/>
</dbReference>
<accession>A0A2K4MNK0</accession>
<evidence type="ECO:0000256" key="1">
    <source>
        <dbReference type="ARBA" id="ARBA00022448"/>
    </source>
</evidence>
<dbReference type="InterPro" id="IPR050093">
    <property type="entry name" value="ABC_SmlMolc_Importer"/>
</dbReference>
<comment type="catalytic activity">
    <reaction evidence="8">
        <text>ATP + H2O + polyamine-[polyamine-binding protein]Side 1 = ADP + phosphate + polyamineSide 2 + [polyamine-binding protein]Side 1.</text>
        <dbReference type="EC" id="7.6.2.11"/>
    </reaction>
</comment>
<dbReference type="Pfam" id="PF00005">
    <property type="entry name" value="ABC_tran"/>
    <property type="match status" value="1"/>
</dbReference>
<dbReference type="InterPro" id="IPR008995">
    <property type="entry name" value="Mo/tungstate-bd_C_term_dom"/>
</dbReference>
<keyword evidence="2 8" id="KW-1003">Cell membrane</keyword>
<evidence type="ECO:0000256" key="7">
    <source>
        <dbReference type="ARBA" id="ARBA00023136"/>
    </source>
</evidence>
<dbReference type="GO" id="GO:0005524">
    <property type="term" value="F:ATP binding"/>
    <property type="evidence" value="ECO:0007669"/>
    <property type="project" value="UniProtKB-KW"/>
</dbReference>
<dbReference type="SUPFAM" id="SSF50331">
    <property type="entry name" value="MOP-like"/>
    <property type="match status" value="1"/>
</dbReference>
<comment type="caution">
    <text evidence="10">The sequence shown here is derived from an EMBL/GenBank/DDBJ whole genome shotgun (WGS) entry which is preliminary data.</text>
</comment>
<dbReference type="Gene3D" id="2.40.50.100">
    <property type="match status" value="1"/>
</dbReference>
<dbReference type="InterPro" id="IPR003439">
    <property type="entry name" value="ABC_transporter-like_ATP-bd"/>
</dbReference>
<organism evidence="10 11">
    <name type="scientific">Chromobacterium sinusclupearum</name>
    <dbReference type="NCBI Taxonomy" id="2077146"/>
    <lineage>
        <taxon>Bacteria</taxon>
        <taxon>Pseudomonadati</taxon>
        <taxon>Pseudomonadota</taxon>
        <taxon>Betaproteobacteria</taxon>
        <taxon>Neisseriales</taxon>
        <taxon>Chromobacteriaceae</taxon>
        <taxon>Chromobacterium</taxon>
    </lineage>
</organism>
<evidence type="ECO:0000256" key="5">
    <source>
        <dbReference type="ARBA" id="ARBA00022840"/>
    </source>
</evidence>
<dbReference type="NCBIfam" id="TIGR01187">
    <property type="entry name" value="potA"/>
    <property type="match status" value="1"/>
</dbReference>
<dbReference type="AlphaFoldDB" id="A0A2K4MNK0"/>
<dbReference type="GO" id="GO:0015417">
    <property type="term" value="F:ABC-type polyamine transporter activity"/>
    <property type="evidence" value="ECO:0007669"/>
    <property type="project" value="UniProtKB-EC"/>
</dbReference>
<comment type="function">
    <text evidence="8">Part of the ABC transporter complex PotABCD involved in spermidine/putrescine import. Responsible for energy coupling to the transport system.</text>
</comment>
<keyword evidence="7 8" id="KW-0472">Membrane</keyword>
<comment type="subunit">
    <text evidence="8">The complex is composed of two ATP-binding proteins (PotA), two transmembrane proteins (PotB and PotC) and a solute-binding protein (PotD).</text>
</comment>
<evidence type="ECO:0000256" key="2">
    <source>
        <dbReference type="ARBA" id="ARBA00022475"/>
    </source>
</evidence>
<evidence type="ECO:0000259" key="9">
    <source>
        <dbReference type="PROSITE" id="PS50893"/>
    </source>
</evidence>
<keyword evidence="11" id="KW-1185">Reference proteome</keyword>
<keyword evidence="1 8" id="KW-0813">Transport</keyword>
<dbReference type="SMART" id="SM00382">
    <property type="entry name" value="AAA"/>
    <property type="match status" value="1"/>
</dbReference>
<dbReference type="Gene3D" id="3.40.50.300">
    <property type="entry name" value="P-loop containing nucleotide triphosphate hydrolases"/>
    <property type="match status" value="1"/>
</dbReference>
<evidence type="ECO:0000256" key="6">
    <source>
        <dbReference type="ARBA" id="ARBA00022967"/>
    </source>
</evidence>
<evidence type="ECO:0000256" key="8">
    <source>
        <dbReference type="RuleBase" id="RU364083"/>
    </source>
</evidence>
<feature type="domain" description="ABC transporter" evidence="9">
    <location>
        <begin position="32"/>
        <end position="262"/>
    </location>
</feature>
<sequence>MSEAIAATKQAAAIPARGAASAAPAVEEAAYLRISGVVKKFGDHLAVDHIDLDIRKNEIFALLGSSGCGKSTLLRMLAGMETPTSGRIILDGQDMQGLQPYERPVNMMFQNYALFPHMTVEQNVAFGLKQDKAPKDEIAERVAKMLDLVQMRKFAGRKPHQLSGGQQQRVALARSLVKRPKLLLLDEPLGALDKKLRQQTQLELVNTIEAVGVTCIMVTHDQEEAMTMASRIGIMSEGKLLQVGTPTEIYEYPNCRFTAEFIGETNMFEGSVVVDEPDLVEINSQELGGMIRIEHGITGPKGMHVWTSVRPEDVRLDKQPLPPGPNRAAGKVQDIAYLGSYSIYHVKLASGKIVKSVVPSSRWFDANETAPTWDEPVYVSWRGDTPVVLMM</sequence>